<dbReference type="Proteomes" id="UP001152172">
    <property type="component" value="Unassembled WGS sequence"/>
</dbReference>
<protein>
    <submittedName>
        <fullName evidence="1">YolD-like family protein</fullName>
    </submittedName>
</protein>
<keyword evidence="2" id="KW-1185">Reference proteome</keyword>
<dbReference type="Pfam" id="PF08863">
    <property type="entry name" value="YolD"/>
    <property type="match status" value="1"/>
</dbReference>
<dbReference type="InterPro" id="IPR014962">
    <property type="entry name" value="YolD"/>
</dbReference>
<reference evidence="1" key="1">
    <citation type="submission" date="2022-05" db="EMBL/GenBank/DDBJ databases">
        <authorList>
            <person name="Colautti A."/>
            <person name="Iacumin L."/>
        </authorList>
    </citation>
    <scope>NUCLEOTIDE SEQUENCE</scope>
    <source>
        <strain evidence="1">DSM 30747</strain>
    </source>
</reference>
<accession>A0A9X3R849</accession>
<evidence type="ECO:0000313" key="1">
    <source>
        <dbReference type="EMBL" id="MCZ8532215.1"/>
    </source>
</evidence>
<comment type="caution">
    <text evidence="1">The sequence shown here is derived from an EMBL/GenBank/DDBJ whole genome shotgun (WGS) entry which is preliminary data.</text>
</comment>
<evidence type="ECO:0000313" key="2">
    <source>
        <dbReference type="Proteomes" id="UP001152172"/>
    </source>
</evidence>
<dbReference type="PANTHER" id="PTHR40051">
    <property type="entry name" value="IG HYPOTHETICAL 15966"/>
    <property type="match status" value="1"/>
</dbReference>
<dbReference type="PANTHER" id="PTHR40051:SF1">
    <property type="entry name" value="YOLD-LIKE FAMILY PROTEIN"/>
    <property type="match status" value="1"/>
</dbReference>
<dbReference type="RefSeq" id="WP_269920846.1">
    <property type="nucleotide sequence ID" value="NZ_JAMKBI010000002.1"/>
</dbReference>
<gene>
    <name evidence="1" type="ORF">M9R61_02485</name>
</gene>
<proteinExistence type="predicted"/>
<sequence length="124" mass="14786">MNHDFYEDEPIFDLSRLQDRGSKKWVAMMLPEHVALLRQYSEEIKREPKPELDEWDYDAIQHTLDAAIKSKADTKIKRWKNGEFIYNRGTVESVNLLKREIELKDPFYLLSLKLDEIVDVTIME</sequence>
<organism evidence="1 2">
    <name type="scientific">Psychrobacillus psychrodurans</name>
    <dbReference type="NCBI Taxonomy" id="126157"/>
    <lineage>
        <taxon>Bacteria</taxon>
        <taxon>Bacillati</taxon>
        <taxon>Bacillota</taxon>
        <taxon>Bacilli</taxon>
        <taxon>Bacillales</taxon>
        <taxon>Bacillaceae</taxon>
        <taxon>Psychrobacillus</taxon>
    </lineage>
</organism>
<dbReference type="EMBL" id="JAMKBI010000002">
    <property type="protein sequence ID" value="MCZ8532215.1"/>
    <property type="molecule type" value="Genomic_DNA"/>
</dbReference>
<name>A0A9X3R849_9BACI</name>
<dbReference type="AlphaFoldDB" id="A0A9X3R849"/>